<keyword evidence="3" id="KW-1185">Reference proteome</keyword>
<feature type="domain" description="Mannosyl-glycoprotein endo-beta-N-acetylglucosamidase-like" evidence="1">
    <location>
        <begin position="42"/>
        <end position="161"/>
    </location>
</feature>
<accession>A0A0M2SXD6</accession>
<gene>
    <name evidence="2" type="ORF">WQ57_07005</name>
</gene>
<protein>
    <recommendedName>
        <fullName evidence="1">Mannosyl-glycoprotein endo-beta-N-acetylglucosamidase-like domain-containing protein</fullName>
    </recommendedName>
</protein>
<reference evidence="2 3" key="1">
    <citation type="submission" date="2015-04" db="EMBL/GenBank/DDBJ databases">
        <title>Taxonomic description and genome sequence of Bacillus campisalis sp. nov., a novel member of the genus Bacillus isolated from solar saltern.</title>
        <authorList>
            <person name="Mathan Kumar R."/>
            <person name="Kaur G."/>
            <person name="Kumar A."/>
            <person name="Singh N.K."/>
            <person name="Kaur N."/>
            <person name="Kumar N."/>
            <person name="Mayilraj S."/>
        </authorList>
    </citation>
    <scope>NUCLEOTIDE SEQUENCE [LARGE SCALE GENOMIC DNA]</scope>
    <source>
        <strain evidence="2 3">SA2-6</strain>
    </source>
</reference>
<dbReference type="InterPro" id="IPR002901">
    <property type="entry name" value="MGlyc_endo_b_GlcNAc-like_dom"/>
</dbReference>
<comment type="caution">
    <text evidence="2">The sequence shown here is derived from an EMBL/GenBank/DDBJ whole genome shotgun (WGS) entry which is preliminary data.</text>
</comment>
<proteinExistence type="predicted"/>
<dbReference type="Pfam" id="PF01832">
    <property type="entry name" value="Glucosaminidase"/>
    <property type="match status" value="1"/>
</dbReference>
<evidence type="ECO:0000313" key="3">
    <source>
        <dbReference type="Proteomes" id="UP000034166"/>
    </source>
</evidence>
<name>A0A0M2SXD6_9BACI</name>
<organism evidence="2 3">
    <name type="scientific">Mesobacillus campisalis</name>
    <dbReference type="NCBI Taxonomy" id="1408103"/>
    <lineage>
        <taxon>Bacteria</taxon>
        <taxon>Bacillati</taxon>
        <taxon>Bacillota</taxon>
        <taxon>Bacilli</taxon>
        <taxon>Bacillales</taxon>
        <taxon>Bacillaceae</taxon>
        <taxon>Mesobacillus</taxon>
    </lineage>
</organism>
<evidence type="ECO:0000313" key="2">
    <source>
        <dbReference type="EMBL" id="KKK38818.1"/>
    </source>
</evidence>
<dbReference type="PATRIC" id="fig|1408103.3.peg.1574"/>
<dbReference type="GO" id="GO:0004040">
    <property type="term" value="F:amidase activity"/>
    <property type="evidence" value="ECO:0007669"/>
    <property type="project" value="InterPro"/>
</dbReference>
<evidence type="ECO:0000259" key="1">
    <source>
        <dbReference type="Pfam" id="PF01832"/>
    </source>
</evidence>
<dbReference type="Proteomes" id="UP000034166">
    <property type="component" value="Unassembled WGS sequence"/>
</dbReference>
<sequence length="172" mass="18768">MQDASSLPENLTILGPTLLSPEQLDAFVRTVHPGAPKLGSYYSHLGGYYGIRGDVAYAQAIHETDYFRYTGVVRSSQNNYAGIGATGGEVRGASFETAEQGVLAHLQHLYAYATEAPLPDHYPLVDPRFDLVNRGSAPTWVDLNGKWAVPGDTYGQSIVNLYGRMLQFATQE</sequence>
<dbReference type="EMBL" id="LAYY01000006">
    <property type="protein sequence ID" value="KKK38818.1"/>
    <property type="molecule type" value="Genomic_DNA"/>
</dbReference>
<dbReference type="AlphaFoldDB" id="A0A0M2SXD6"/>